<evidence type="ECO:0000313" key="6">
    <source>
        <dbReference type="EMBL" id="SDG33517.1"/>
    </source>
</evidence>
<dbReference type="InterPro" id="IPR051010">
    <property type="entry name" value="BCAA_transport"/>
</dbReference>
<dbReference type="InterPro" id="IPR028082">
    <property type="entry name" value="Peripla_BP_I"/>
</dbReference>
<evidence type="ECO:0000256" key="1">
    <source>
        <dbReference type="ARBA" id="ARBA00010062"/>
    </source>
</evidence>
<dbReference type="GO" id="GO:0006865">
    <property type="term" value="P:amino acid transport"/>
    <property type="evidence" value="ECO:0007669"/>
    <property type="project" value="UniProtKB-KW"/>
</dbReference>
<dbReference type="Proteomes" id="UP000182284">
    <property type="component" value="Unassembled WGS sequence"/>
</dbReference>
<evidence type="ECO:0000256" key="2">
    <source>
        <dbReference type="ARBA" id="ARBA00022729"/>
    </source>
</evidence>
<dbReference type="PANTHER" id="PTHR30483">
    <property type="entry name" value="LEUCINE-SPECIFIC-BINDING PROTEIN"/>
    <property type="match status" value="1"/>
</dbReference>
<dbReference type="EMBL" id="FNBL01000017">
    <property type="protein sequence ID" value="SDG33517.1"/>
    <property type="molecule type" value="Genomic_DNA"/>
</dbReference>
<dbReference type="OrthoDB" id="9803275at2"/>
<dbReference type="RefSeq" id="WP_067296557.1">
    <property type="nucleotide sequence ID" value="NZ_FNBL01000017.1"/>
</dbReference>
<sequence length="394" mass="42661">MKRRNFLRSAGALTLASTLPAPMVLRAATPEDYHIAGILSFSGAYGLIGNDMRKGAELAVAMRGGELLGKKVRFSWEDDETKPQPAVQKASRLLAEGTQLMFGAVSSASTLALQSLSTQRKVPHLVTISADDSITKMDGARYSFRTSNTLAMEMNMCVEFVKKRGIKRVYAVTADYQATRSAFDDFAAKAKAAGVEIVGNDFAPLGNRDFSVIIDKMARSDADGILVVATGNDGVTFCKQAGQVGMGQNKVLFGPVLQDEIFAAATGEAALGVNSGVRYHFSLDNPANAEFVTAYRDANGDYPSAFAGEAFDGLRWWMDVIEATDSWDVETWVDAFETSVYENSVEGRKEMRACDHQAKQVGLWGEVVKGEAPLPDLTMKITEEFSANSLFSDC</sequence>
<protein>
    <submittedName>
        <fullName evidence="6">Branched-chain amino acid transport system substrate-binding protein</fullName>
    </submittedName>
</protein>
<dbReference type="Pfam" id="PF13458">
    <property type="entry name" value="Peripla_BP_6"/>
    <property type="match status" value="1"/>
</dbReference>
<evidence type="ECO:0000256" key="4">
    <source>
        <dbReference type="SAM" id="SignalP"/>
    </source>
</evidence>
<dbReference type="Gene3D" id="3.40.50.2300">
    <property type="match status" value="2"/>
</dbReference>
<gene>
    <name evidence="6" type="ORF">SAMN04488117_11721</name>
</gene>
<feature type="chain" id="PRO_5010292375" evidence="4">
    <location>
        <begin position="28"/>
        <end position="394"/>
    </location>
</feature>
<evidence type="ECO:0000313" key="7">
    <source>
        <dbReference type="Proteomes" id="UP000182284"/>
    </source>
</evidence>
<feature type="signal peptide" evidence="4">
    <location>
        <begin position="1"/>
        <end position="27"/>
    </location>
</feature>
<evidence type="ECO:0000256" key="3">
    <source>
        <dbReference type="ARBA" id="ARBA00022970"/>
    </source>
</evidence>
<accession>A0A1G7TDS0</accession>
<comment type="similarity">
    <text evidence="1">Belongs to the leucine-binding protein family.</text>
</comment>
<organism evidence="6 7">
    <name type="scientific">Celeribacter baekdonensis</name>
    <dbReference type="NCBI Taxonomy" id="875171"/>
    <lineage>
        <taxon>Bacteria</taxon>
        <taxon>Pseudomonadati</taxon>
        <taxon>Pseudomonadota</taxon>
        <taxon>Alphaproteobacteria</taxon>
        <taxon>Rhodobacterales</taxon>
        <taxon>Roseobacteraceae</taxon>
        <taxon>Celeribacter</taxon>
    </lineage>
</organism>
<proteinExistence type="inferred from homology"/>
<keyword evidence="2 4" id="KW-0732">Signal</keyword>
<dbReference type="InterPro" id="IPR028081">
    <property type="entry name" value="Leu-bd"/>
</dbReference>
<keyword evidence="3" id="KW-0029">Amino-acid transport</keyword>
<name>A0A1G7TDS0_9RHOB</name>
<evidence type="ECO:0000259" key="5">
    <source>
        <dbReference type="Pfam" id="PF13458"/>
    </source>
</evidence>
<feature type="domain" description="Leucine-binding protein" evidence="5">
    <location>
        <begin position="34"/>
        <end position="368"/>
    </location>
</feature>
<dbReference type="PANTHER" id="PTHR30483:SF6">
    <property type="entry name" value="PERIPLASMIC BINDING PROTEIN OF ABC TRANSPORTER FOR NATURAL AMINO ACIDS"/>
    <property type="match status" value="1"/>
</dbReference>
<dbReference type="AlphaFoldDB" id="A0A1G7TDS0"/>
<dbReference type="SUPFAM" id="SSF53822">
    <property type="entry name" value="Periplasmic binding protein-like I"/>
    <property type="match status" value="1"/>
</dbReference>
<keyword evidence="3" id="KW-0813">Transport</keyword>
<reference evidence="6 7" key="1">
    <citation type="submission" date="2016-10" db="EMBL/GenBank/DDBJ databases">
        <authorList>
            <person name="de Groot N.N."/>
        </authorList>
    </citation>
    <scope>NUCLEOTIDE SEQUENCE [LARGE SCALE GENOMIC DNA]</scope>
    <source>
        <strain evidence="6 7">DSM 27375</strain>
    </source>
</reference>
<dbReference type="CDD" id="cd19989">
    <property type="entry name" value="PBP1_SBP-like"/>
    <property type="match status" value="1"/>
</dbReference>